<dbReference type="Proteomes" id="UP000008467">
    <property type="component" value="Chromosome"/>
</dbReference>
<evidence type="ECO:0000313" key="2">
    <source>
        <dbReference type="Proteomes" id="UP000008467"/>
    </source>
</evidence>
<dbReference type="HOGENOM" id="CLU_1076434_0_0_9"/>
<sequence length="258" mass="27856">MNISSFNSMNYLNSYSSNLFNSTSSSSNALTSLFTKANYYNTINKYTIANKYSNNSTASSTDTIKGTSFLSNFDSSYSSLEKASSSLKSSLKENTSDINSIVSATQKYVDAYNNTTQFLEDNSSTNTYRLNQLKSSLSAVSLAGGSALSSIGVTQNTDGTLSLNADRLKTSLTTNATTTNRALSSLTSRSDVSTQMAQNSSKSALLKEQNKKLTSSTGISSEDDISYTNFLAMSKNQLSLRNYYYGLVSSGIFMDVSL</sequence>
<dbReference type="AlphaFoldDB" id="F2JH52"/>
<protein>
    <recommendedName>
        <fullName evidence="3">Flagellar hook-associated protein 2 C-terminal domain-containing protein</fullName>
    </recommendedName>
</protein>
<accession>F2JH52</accession>
<organism evidence="1 2">
    <name type="scientific">Cellulosilyticum lentocellum (strain ATCC 49066 / DSM 5427 / NCIMB 11756 / RHM5)</name>
    <name type="common">Clostridium lentocellum</name>
    <dbReference type="NCBI Taxonomy" id="642492"/>
    <lineage>
        <taxon>Bacteria</taxon>
        <taxon>Bacillati</taxon>
        <taxon>Bacillota</taxon>
        <taxon>Clostridia</taxon>
        <taxon>Lachnospirales</taxon>
        <taxon>Cellulosilyticaceae</taxon>
        <taxon>Cellulosilyticum</taxon>
    </lineage>
</organism>
<evidence type="ECO:0008006" key="3">
    <source>
        <dbReference type="Google" id="ProtNLM"/>
    </source>
</evidence>
<evidence type="ECO:0000313" key="1">
    <source>
        <dbReference type="EMBL" id="ADZ81867.1"/>
    </source>
</evidence>
<dbReference type="EMBL" id="CP002582">
    <property type="protein sequence ID" value="ADZ81867.1"/>
    <property type="molecule type" value="Genomic_DNA"/>
</dbReference>
<gene>
    <name evidence="1" type="ordered locus">Clole_0108</name>
</gene>
<dbReference type="KEGG" id="cle:Clole_0108"/>
<dbReference type="RefSeq" id="WP_013655168.1">
    <property type="nucleotide sequence ID" value="NC_015275.1"/>
</dbReference>
<keyword evidence="2" id="KW-1185">Reference proteome</keyword>
<proteinExistence type="predicted"/>
<reference evidence="1 2" key="1">
    <citation type="journal article" date="2011" name="J. Bacteriol.">
        <title>Complete genome sequence of the cellulose-degrading bacterium Cellulosilyticum lentocellum.</title>
        <authorList>
            <consortium name="US DOE Joint Genome Institute"/>
            <person name="Miller D.A."/>
            <person name="Suen G."/>
            <person name="Bruce D."/>
            <person name="Copeland A."/>
            <person name="Cheng J.F."/>
            <person name="Detter C."/>
            <person name="Goodwin L.A."/>
            <person name="Han C.S."/>
            <person name="Hauser L.J."/>
            <person name="Land M.L."/>
            <person name="Lapidus A."/>
            <person name="Lucas S."/>
            <person name="Meincke L."/>
            <person name="Pitluck S."/>
            <person name="Tapia R."/>
            <person name="Teshima H."/>
            <person name="Woyke T."/>
            <person name="Fox B.G."/>
            <person name="Angert E.R."/>
            <person name="Currie C.R."/>
        </authorList>
    </citation>
    <scope>NUCLEOTIDE SEQUENCE [LARGE SCALE GENOMIC DNA]</scope>
    <source>
        <strain evidence="2">ATCC 49066 / DSM 5427 / NCIMB 11756 / RHM5</strain>
    </source>
</reference>
<name>F2JH52_CELLD</name>